<dbReference type="InterPro" id="IPR010917">
    <property type="entry name" value="TonB_rcpt_CS"/>
</dbReference>
<dbReference type="InterPro" id="IPR000531">
    <property type="entry name" value="Beta-barrel_TonB"/>
</dbReference>
<dbReference type="GO" id="GO:0015344">
    <property type="term" value="F:siderophore uptake transmembrane transporter activity"/>
    <property type="evidence" value="ECO:0007669"/>
    <property type="project" value="TreeGrafter"/>
</dbReference>
<organism evidence="19 20">
    <name type="scientific">Arcobacter venerupis</name>
    <dbReference type="NCBI Taxonomy" id="1054033"/>
    <lineage>
        <taxon>Bacteria</taxon>
        <taxon>Pseudomonadati</taxon>
        <taxon>Campylobacterota</taxon>
        <taxon>Epsilonproteobacteria</taxon>
        <taxon>Campylobacterales</taxon>
        <taxon>Arcobacteraceae</taxon>
        <taxon>Arcobacter</taxon>
    </lineage>
</organism>
<dbReference type="EMBL" id="CP053840">
    <property type="protein sequence ID" value="QKF66185.1"/>
    <property type="molecule type" value="Genomic_DNA"/>
</dbReference>
<dbReference type="RefSeq" id="WP_128357665.1">
    <property type="nucleotide sequence ID" value="NZ_CP053840.1"/>
</dbReference>
<proteinExistence type="inferred from homology"/>
<dbReference type="InterPro" id="IPR036942">
    <property type="entry name" value="Beta-barrel_TonB_sf"/>
</dbReference>
<keyword evidence="9" id="KW-0406">Ion transport</keyword>
<keyword evidence="11 14" id="KW-0472">Membrane</keyword>
<dbReference type="PROSITE" id="PS52016">
    <property type="entry name" value="TONB_DEPENDENT_REC_3"/>
    <property type="match status" value="1"/>
</dbReference>
<comment type="similarity">
    <text evidence="2 14 15">Belongs to the TonB-dependent receptor family.</text>
</comment>
<protein>
    <submittedName>
        <fullName evidence="19">TonB-dependent siderophore receptor</fullName>
    </submittedName>
</protein>
<dbReference type="PANTHER" id="PTHR32552">
    <property type="entry name" value="FERRICHROME IRON RECEPTOR-RELATED"/>
    <property type="match status" value="1"/>
</dbReference>
<comment type="subcellular location">
    <subcellularLocation>
        <location evidence="1 14">Cell outer membrane</location>
        <topology evidence="1 14">Multi-pass membrane protein</topology>
    </subcellularLocation>
</comment>
<keyword evidence="20" id="KW-1185">Reference proteome</keyword>
<dbReference type="Gene3D" id="2.170.130.10">
    <property type="entry name" value="TonB-dependent receptor, plug domain"/>
    <property type="match status" value="1"/>
</dbReference>
<keyword evidence="5" id="KW-0410">Iron transport</keyword>
<keyword evidence="12 19" id="KW-0675">Receptor</keyword>
<evidence type="ECO:0000259" key="17">
    <source>
        <dbReference type="Pfam" id="PF00593"/>
    </source>
</evidence>
<dbReference type="Pfam" id="PF00593">
    <property type="entry name" value="TonB_dep_Rec_b-barrel"/>
    <property type="match status" value="1"/>
</dbReference>
<dbReference type="GO" id="GO:0038023">
    <property type="term" value="F:signaling receptor activity"/>
    <property type="evidence" value="ECO:0007669"/>
    <property type="project" value="InterPro"/>
</dbReference>
<keyword evidence="3 14" id="KW-0813">Transport</keyword>
<dbReference type="Proteomes" id="UP000503482">
    <property type="component" value="Chromosome"/>
</dbReference>
<keyword evidence="4 14" id="KW-1134">Transmembrane beta strand</keyword>
<feature type="chain" id="PRO_5042263731" evidence="16">
    <location>
        <begin position="26"/>
        <end position="704"/>
    </location>
</feature>
<evidence type="ECO:0000313" key="19">
    <source>
        <dbReference type="EMBL" id="QKF66185.1"/>
    </source>
</evidence>
<dbReference type="CDD" id="cd01347">
    <property type="entry name" value="ligand_gated_channel"/>
    <property type="match status" value="1"/>
</dbReference>
<evidence type="ECO:0000256" key="13">
    <source>
        <dbReference type="ARBA" id="ARBA00023237"/>
    </source>
</evidence>
<evidence type="ECO:0000259" key="18">
    <source>
        <dbReference type="Pfam" id="PF07715"/>
    </source>
</evidence>
<evidence type="ECO:0000256" key="2">
    <source>
        <dbReference type="ARBA" id="ARBA00009810"/>
    </source>
</evidence>
<dbReference type="Pfam" id="PF07715">
    <property type="entry name" value="Plug"/>
    <property type="match status" value="1"/>
</dbReference>
<sequence>MKNIKRKIIPLSFCVSMIFSAQLLAENTDTLLEEVTVKENIQNGSAEYGYLVEEVKQVGPWGTKSLQDTPYSMTVMPKELIENTVAGDINQIYKINPLIGTQDSVSVWNTPWVTYRGFSNETAILDGMSMGGYLYNVSMEEMERIETISGLTGFMYGVGNVGGTSNYVLKRPTSTKITNVTIGNYGGGQYFGHIDVGGPIDEKGKFAYRLNAAYTDGDTEIAGQSVEKELISGAIDWKVNDNLLLQVEAAHQHYRLDGIIPRTFFRNMDMPAAFDASKQYSPNWTYNETQSNRIGLNATWNINDIFTLRSAYLHKEDEIESIKTYYYMYGNGNFDWGVTKSAPQYQTADGIYSYLDASFDTKGIEHKVTMGISADKYKSEQYVDSFINRRFTNSNMYDYINSSEPNIGTYGKGNKYKSSDSANTNIILGDEIIFNNQWSILAGFNRSNIETTSYSSTGNKTAEYDKTAITPTVSLIYKPIENLTTYTTYIESLEQGTIVGDTYKNANAILDPLVSKQYEVGAKYAFTEKVLLSTALFRIEKSNQYSDDGTEFGTYVQDGLEVHEGIELTVTGKVTDRLTVMTGGTYMDLSIEDSNDAALKGKEPTGVASKLAKIYAEYDLANIKGVTLTGGAYYTGEKNVDSANTDKIPGVTLFDAGARYKTKVSNYPTTFRLNVANLTDKDYWASTETLGTPRNIAFSMKVEF</sequence>
<reference evidence="19 20" key="1">
    <citation type="submission" date="2020-05" db="EMBL/GenBank/DDBJ databases">
        <title>Complete genome sequencing of Campylobacter and Arcobacter type strains.</title>
        <authorList>
            <person name="Miller W.G."/>
            <person name="Yee E."/>
        </authorList>
    </citation>
    <scope>NUCLEOTIDE SEQUENCE [LARGE SCALE GENOMIC DNA]</scope>
    <source>
        <strain evidence="19 20">LMG 26156</strain>
    </source>
</reference>
<dbReference type="InterPro" id="IPR012910">
    <property type="entry name" value="Plug_dom"/>
</dbReference>
<dbReference type="InterPro" id="IPR037066">
    <property type="entry name" value="Plug_dom_sf"/>
</dbReference>
<evidence type="ECO:0000256" key="16">
    <source>
        <dbReference type="SAM" id="SignalP"/>
    </source>
</evidence>
<dbReference type="InterPro" id="IPR010105">
    <property type="entry name" value="TonB_sidphr_rcpt"/>
</dbReference>
<evidence type="ECO:0000256" key="3">
    <source>
        <dbReference type="ARBA" id="ARBA00022448"/>
    </source>
</evidence>
<feature type="domain" description="TonB-dependent receptor-like beta-barrel" evidence="17">
    <location>
        <begin position="271"/>
        <end position="678"/>
    </location>
</feature>
<evidence type="ECO:0000256" key="8">
    <source>
        <dbReference type="ARBA" id="ARBA00023004"/>
    </source>
</evidence>
<dbReference type="InterPro" id="IPR039426">
    <property type="entry name" value="TonB-dep_rcpt-like"/>
</dbReference>
<dbReference type="GO" id="GO:0015891">
    <property type="term" value="P:siderophore transport"/>
    <property type="evidence" value="ECO:0007669"/>
    <property type="project" value="InterPro"/>
</dbReference>
<dbReference type="NCBIfam" id="TIGR01783">
    <property type="entry name" value="TonB-siderophor"/>
    <property type="match status" value="1"/>
</dbReference>
<feature type="domain" description="TonB-dependent receptor plug" evidence="18">
    <location>
        <begin position="66"/>
        <end position="164"/>
    </location>
</feature>
<dbReference type="AlphaFoldDB" id="A0AAE7B9H2"/>
<evidence type="ECO:0000256" key="7">
    <source>
        <dbReference type="ARBA" id="ARBA00022729"/>
    </source>
</evidence>
<evidence type="ECO:0000313" key="20">
    <source>
        <dbReference type="Proteomes" id="UP000503482"/>
    </source>
</evidence>
<evidence type="ECO:0000256" key="11">
    <source>
        <dbReference type="ARBA" id="ARBA00023136"/>
    </source>
</evidence>
<evidence type="ECO:0000256" key="15">
    <source>
        <dbReference type="RuleBase" id="RU003357"/>
    </source>
</evidence>
<dbReference type="KEGG" id="avp:AVENP_0611"/>
<evidence type="ECO:0000256" key="14">
    <source>
        <dbReference type="PROSITE-ProRule" id="PRU01360"/>
    </source>
</evidence>
<dbReference type="GO" id="GO:0009279">
    <property type="term" value="C:cell outer membrane"/>
    <property type="evidence" value="ECO:0007669"/>
    <property type="project" value="UniProtKB-SubCell"/>
</dbReference>
<feature type="signal peptide" evidence="16">
    <location>
        <begin position="1"/>
        <end position="25"/>
    </location>
</feature>
<keyword evidence="13 14" id="KW-0998">Cell outer membrane</keyword>
<keyword evidence="7 16" id="KW-0732">Signal</keyword>
<keyword evidence="10 15" id="KW-0798">TonB box</keyword>
<evidence type="ECO:0000256" key="12">
    <source>
        <dbReference type="ARBA" id="ARBA00023170"/>
    </source>
</evidence>
<dbReference type="Gene3D" id="2.40.170.20">
    <property type="entry name" value="TonB-dependent receptor, beta-barrel domain"/>
    <property type="match status" value="1"/>
</dbReference>
<dbReference type="PROSITE" id="PS01156">
    <property type="entry name" value="TONB_DEPENDENT_REC_2"/>
    <property type="match status" value="1"/>
</dbReference>
<evidence type="ECO:0000256" key="10">
    <source>
        <dbReference type="ARBA" id="ARBA00023077"/>
    </source>
</evidence>
<dbReference type="PANTHER" id="PTHR32552:SF82">
    <property type="entry name" value="FCUA PROTEIN"/>
    <property type="match status" value="1"/>
</dbReference>
<name>A0AAE7B9H2_9BACT</name>
<accession>A0AAE7B9H2</accession>
<evidence type="ECO:0000256" key="9">
    <source>
        <dbReference type="ARBA" id="ARBA00023065"/>
    </source>
</evidence>
<evidence type="ECO:0000256" key="5">
    <source>
        <dbReference type="ARBA" id="ARBA00022496"/>
    </source>
</evidence>
<dbReference type="SUPFAM" id="SSF56935">
    <property type="entry name" value="Porins"/>
    <property type="match status" value="1"/>
</dbReference>
<keyword evidence="8" id="KW-0408">Iron</keyword>
<evidence type="ECO:0000256" key="4">
    <source>
        <dbReference type="ARBA" id="ARBA00022452"/>
    </source>
</evidence>
<evidence type="ECO:0000256" key="1">
    <source>
        <dbReference type="ARBA" id="ARBA00004571"/>
    </source>
</evidence>
<keyword evidence="6 14" id="KW-0812">Transmembrane</keyword>
<evidence type="ECO:0000256" key="6">
    <source>
        <dbReference type="ARBA" id="ARBA00022692"/>
    </source>
</evidence>
<gene>
    <name evidence="19" type="ORF">AVENP_0611</name>
</gene>